<dbReference type="InterPro" id="IPR036249">
    <property type="entry name" value="Thioredoxin-like_sf"/>
</dbReference>
<feature type="domain" description="Thioredoxin" evidence="8">
    <location>
        <begin position="17"/>
        <end position="127"/>
    </location>
</feature>
<evidence type="ECO:0000256" key="5">
    <source>
        <dbReference type="ARBA" id="ARBA00045246"/>
    </source>
</evidence>
<reference evidence="9" key="1">
    <citation type="submission" date="2022-01" db="EMBL/GenBank/DDBJ databases">
        <title>Comparative genomics reveals a dynamic genome evolution in the ectomycorrhizal milk-cap (Lactarius) mushrooms.</title>
        <authorList>
            <consortium name="DOE Joint Genome Institute"/>
            <person name="Lebreton A."/>
            <person name="Tang N."/>
            <person name="Kuo A."/>
            <person name="LaButti K."/>
            <person name="Drula E."/>
            <person name="Barry K."/>
            <person name="Clum A."/>
            <person name="Lipzen A."/>
            <person name="Mousain D."/>
            <person name="Ng V."/>
            <person name="Wang R."/>
            <person name="Wang X."/>
            <person name="Dai Y."/>
            <person name="Henrissat B."/>
            <person name="Grigoriev I.V."/>
            <person name="Guerin-Laguette A."/>
            <person name="Yu F."/>
            <person name="Martin F.M."/>
        </authorList>
    </citation>
    <scope>NUCLEOTIDE SEQUENCE</scope>
    <source>
        <strain evidence="9">QP</strain>
    </source>
</reference>
<dbReference type="CDD" id="cd02961">
    <property type="entry name" value="PDI_a_family"/>
    <property type="match status" value="1"/>
</dbReference>
<feature type="domain" description="Thioredoxin" evidence="8">
    <location>
        <begin position="131"/>
        <end position="260"/>
    </location>
</feature>
<dbReference type="Proteomes" id="UP001201163">
    <property type="component" value="Unassembled WGS sequence"/>
</dbReference>
<evidence type="ECO:0000259" key="8">
    <source>
        <dbReference type="PROSITE" id="PS51352"/>
    </source>
</evidence>
<evidence type="ECO:0000256" key="1">
    <source>
        <dbReference type="ARBA" id="ARBA00004389"/>
    </source>
</evidence>
<keyword evidence="10" id="KW-1185">Reference proteome</keyword>
<feature type="chain" id="PRO_5042150069" evidence="7">
    <location>
        <begin position="22"/>
        <end position="569"/>
    </location>
</feature>
<proteinExistence type="predicted"/>
<evidence type="ECO:0000256" key="7">
    <source>
        <dbReference type="SAM" id="SignalP"/>
    </source>
</evidence>
<dbReference type="PANTHER" id="PTHR46426:SF1">
    <property type="entry name" value="PROTEIN DISULFIDE-ISOMERASE TMX3"/>
    <property type="match status" value="1"/>
</dbReference>
<dbReference type="PROSITE" id="PS51352">
    <property type="entry name" value="THIOREDOXIN_2"/>
    <property type="match status" value="2"/>
</dbReference>
<gene>
    <name evidence="9" type="ORF">EDB92DRAFT_1834718</name>
</gene>
<dbReference type="EMBL" id="JAKELL010000004">
    <property type="protein sequence ID" value="KAH8999546.1"/>
    <property type="molecule type" value="Genomic_DNA"/>
</dbReference>
<name>A0AAD4LUC8_9AGAM</name>
<dbReference type="Pfam" id="PF00085">
    <property type="entry name" value="Thioredoxin"/>
    <property type="match status" value="2"/>
</dbReference>
<evidence type="ECO:0000313" key="10">
    <source>
        <dbReference type="Proteomes" id="UP001201163"/>
    </source>
</evidence>
<dbReference type="InterPro" id="IPR052250">
    <property type="entry name" value="PDI_TMX3"/>
</dbReference>
<organism evidence="9 10">
    <name type="scientific">Lactarius akahatsu</name>
    <dbReference type="NCBI Taxonomy" id="416441"/>
    <lineage>
        <taxon>Eukaryota</taxon>
        <taxon>Fungi</taxon>
        <taxon>Dikarya</taxon>
        <taxon>Basidiomycota</taxon>
        <taxon>Agaricomycotina</taxon>
        <taxon>Agaricomycetes</taxon>
        <taxon>Russulales</taxon>
        <taxon>Russulaceae</taxon>
        <taxon>Lactarius</taxon>
    </lineage>
</organism>
<dbReference type="AlphaFoldDB" id="A0AAD4LUC8"/>
<evidence type="ECO:0000256" key="2">
    <source>
        <dbReference type="ARBA" id="ARBA00022692"/>
    </source>
</evidence>
<keyword evidence="2 6" id="KW-0812">Transmembrane</keyword>
<evidence type="ECO:0000313" key="9">
    <source>
        <dbReference type="EMBL" id="KAH8999546.1"/>
    </source>
</evidence>
<dbReference type="Gene3D" id="3.40.30.10">
    <property type="entry name" value="Glutaredoxin"/>
    <property type="match status" value="2"/>
</dbReference>
<comment type="caution">
    <text evidence="9">The sequence shown here is derived from an EMBL/GenBank/DDBJ whole genome shotgun (WGS) entry which is preliminary data.</text>
</comment>
<feature type="transmembrane region" description="Helical" evidence="6">
    <location>
        <begin position="528"/>
        <end position="546"/>
    </location>
</feature>
<feature type="signal peptide" evidence="7">
    <location>
        <begin position="1"/>
        <end position="21"/>
    </location>
</feature>
<dbReference type="SUPFAM" id="SSF52833">
    <property type="entry name" value="Thioredoxin-like"/>
    <property type="match status" value="2"/>
</dbReference>
<evidence type="ECO:0000256" key="4">
    <source>
        <dbReference type="ARBA" id="ARBA00023136"/>
    </source>
</evidence>
<keyword evidence="7" id="KW-0732">Signal</keyword>
<keyword evidence="4 6" id="KW-0472">Membrane</keyword>
<sequence>MRLLSLSFLVASLAVSLPVQSAEPKLLSPDTFGETVASGYWFVEHFSPYCHHCRAFAPTWDALVEDYAGSRVNFAQVDCAVNGDLCTKNGVNAYPQMNLYHDGVFQAAFDGARSYERIVDFIKERTGVSGPSLIAPLPELSKQEPEIPHNERNPHGEVLALTPETFPNVTADGDVFVKFFAPWCGHCKKLAPTWVKLAKELQHTVSIAEVNCEDHKSLCSTEGVTGFPMLFFYPSSGKKTEYTGNRRFEALKGWVERAMKPVFLDLQFADFTQVVQDNSALYLALHLPSVTLPSSVSQAARPLMGSPPIYVSSAPELFDRFSIPADHDFALIALKDGDTSAAAQLLFSSQTSARELDKWLQAHRWPSALELGEGSFQEVMNAESKPLVVLVSVTDSGAERDRIVTTVRKLATQWRKTGAVQYTPAHSSEARQVVFTWMDQGRWANWLKSMYGINSPARVVITDHSRLVYYDQTRAGSRLTLDDTILPALGDAMRGALSVRHSENIIERLARYINKKFIAVEGMVSDHPWVIVAFFVLGVLVVFSVIKRLFLDEENYGPQPRGRKEARLD</sequence>
<dbReference type="PANTHER" id="PTHR46426">
    <property type="entry name" value="PROTEIN DISULFIDE-ISOMERASE TMX3"/>
    <property type="match status" value="1"/>
</dbReference>
<keyword evidence="3 6" id="KW-1133">Transmembrane helix</keyword>
<evidence type="ECO:0000256" key="3">
    <source>
        <dbReference type="ARBA" id="ARBA00022989"/>
    </source>
</evidence>
<comment type="function">
    <text evidence="5">Probable disulfide isomerase, which participates in the folding of proteins containing disulfide bonds. May act as a dithiol oxidase. Acts as a regulator of endoplasmic reticulum-mitochondria contact sites via its ability to regulate redox signals.</text>
</comment>
<accession>A0AAD4LUC8</accession>
<dbReference type="PROSITE" id="PS00194">
    <property type="entry name" value="THIOREDOXIN_1"/>
    <property type="match status" value="1"/>
</dbReference>
<evidence type="ECO:0000256" key="6">
    <source>
        <dbReference type="SAM" id="Phobius"/>
    </source>
</evidence>
<comment type="subcellular location">
    <subcellularLocation>
        <location evidence="1">Endoplasmic reticulum membrane</location>
        <topology evidence="1">Single-pass membrane protein</topology>
    </subcellularLocation>
</comment>
<dbReference type="GO" id="GO:0005789">
    <property type="term" value="C:endoplasmic reticulum membrane"/>
    <property type="evidence" value="ECO:0007669"/>
    <property type="project" value="UniProtKB-SubCell"/>
</dbReference>
<dbReference type="InterPro" id="IPR013766">
    <property type="entry name" value="Thioredoxin_domain"/>
</dbReference>
<dbReference type="InterPro" id="IPR017937">
    <property type="entry name" value="Thioredoxin_CS"/>
</dbReference>
<protein>
    <submittedName>
        <fullName evidence="9">Thioredoxin-domain-containing protein</fullName>
    </submittedName>
</protein>